<organism evidence="2 3">
    <name type="scientific">Scopulibacillus darangshiensis</name>
    <dbReference type="NCBI Taxonomy" id="442528"/>
    <lineage>
        <taxon>Bacteria</taxon>
        <taxon>Bacillati</taxon>
        <taxon>Bacillota</taxon>
        <taxon>Bacilli</taxon>
        <taxon>Bacillales</taxon>
        <taxon>Sporolactobacillaceae</taxon>
        <taxon>Scopulibacillus</taxon>
    </lineage>
</organism>
<reference evidence="2 3" key="1">
    <citation type="submission" date="2019-03" db="EMBL/GenBank/DDBJ databases">
        <title>Genomic Encyclopedia of Type Strains, Phase IV (KMG-IV): sequencing the most valuable type-strain genomes for metagenomic binning, comparative biology and taxonomic classification.</title>
        <authorList>
            <person name="Goeker M."/>
        </authorList>
    </citation>
    <scope>NUCLEOTIDE SEQUENCE [LARGE SCALE GENOMIC DNA]</scope>
    <source>
        <strain evidence="2 3">DSM 19377</strain>
    </source>
</reference>
<dbReference type="AlphaFoldDB" id="A0A4R2NRU4"/>
<evidence type="ECO:0000313" key="2">
    <source>
        <dbReference type="EMBL" id="TCP24462.1"/>
    </source>
</evidence>
<dbReference type="CDD" id="cd00009">
    <property type="entry name" value="AAA"/>
    <property type="match status" value="1"/>
</dbReference>
<accession>A0A4R2NRU4</accession>
<dbReference type="Proteomes" id="UP000295416">
    <property type="component" value="Unassembled WGS sequence"/>
</dbReference>
<evidence type="ECO:0000259" key="1">
    <source>
        <dbReference type="SMART" id="SM00382"/>
    </source>
</evidence>
<proteinExistence type="predicted"/>
<dbReference type="OrthoDB" id="1411900at2"/>
<dbReference type="SUPFAM" id="SSF52540">
    <property type="entry name" value="P-loop containing nucleoside triphosphate hydrolases"/>
    <property type="match status" value="2"/>
</dbReference>
<dbReference type="SMART" id="SM00382">
    <property type="entry name" value="AAA"/>
    <property type="match status" value="1"/>
</dbReference>
<comment type="caution">
    <text evidence="2">The sequence shown here is derived from an EMBL/GenBank/DDBJ whole genome shotgun (WGS) entry which is preliminary data.</text>
</comment>
<gene>
    <name evidence="2" type="ORF">EV207_12522</name>
</gene>
<protein>
    <submittedName>
        <fullName evidence="2">AAA domain-containing protein</fullName>
    </submittedName>
</protein>
<dbReference type="InterPro" id="IPR027417">
    <property type="entry name" value="P-loop_NTPase"/>
</dbReference>
<dbReference type="Pfam" id="PF13604">
    <property type="entry name" value="AAA_30"/>
    <property type="match status" value="1"/>
</dbReference>
<sequence>MKKPTDLNSLVSSYRDLPENTFEGIKNLFEFSMRSEEIEQISAFIDNLSVDDRYLGYFYVGYKIPQIDKEFDLLRFGENYILNVEVKSCLNVEDARIQLLKNKYYLSSLGKNLKLFTYISEDNGFYQLDNDETFRPADISTFEKLLISQKIEHHSNIDDLFDPSYFLVSPFNDSERFINGSYFLTKQQEEFKKKTFDNHQQFIILKGLPGTGKTLLLYDLAKEFNKTHDIVIIHTGELNEGHLKLRQQYKWNIIPIKEFKQIKQLNPKVIFVDETQRMYPQQLESIIQYIKENNIRGIFALDPKQILSVHERNFNNLNTLNTLNRSELFELSKKMRTNKELGTFVKGLFNLRSMANCRNTGNISIHYFGDIKKAREFAVGLEHEGWQIIDYTSQNYNGEAIQRMQLNRGLNAHRVLGQEFDKVLVLIGSTFYYDDQNSIAVRNANYYDPERMFYQSVTRARKQIMLLVVNNPEFMAKVIDALNKNN</sequence>
<dbReference type="EMBL" id="SLXK01000025">
    <property type="protein sequence ID" value="TCP24462.1"/>
    <property type="molecule type" value="Genomic_DNA"/>
</dbReference>
<name>A0A4R2NRU4_9BACL</name>
<keyword evidence="3" id="KW-1185">Reference proteome</keyword>
<evidence type="ECO:0000313" key="3">
    <source>
        <dbReference type="Proteomes" id="UP000295416"/>
    </source>
</evidence>
<dbReference type="Gene3D" id="3.40.50.300">
    <property type="entry name" value="P-loop containing nucleotide triphosphate hydrolases"/>
    <property type="match status" value="1"/>
</dbReference>
<feature type="domain" description="AAA+ ATPase" evidence="1">
    <location>
        <begin position="199"/>
        <end position="420"/>
    </location>
</feature>
<dbReference type="InterPro" id="IPR003593">
    <property type="entry name" value="AAA+_ATPase"/>
</dbReference>